<dbReference type="InterPro" id="IPR040079">
    <property type="entry name" value="Glutathione_S-Trfase"/>
</dbReference>
<feature type="domain" description="GST N-terminal" evidence="1">
    <location>
        <begin position="1"/>
        <end position="81"/>
    </location>
</feature>
<dbReference type="SUPFAM" id="SSF52833">
    <property type="entry name" value="Thioredoxin-like"/>
    <property type="match status" value="1"/>
</dbReference>
<dbReference type="InterPro" id="IPR004046">
    <property type="entry name" value="GST_C"/>
</dbReference>
<dbReference type="Gene3D" id="3.40.30.10">
    <property type="entry name" value="Glutaredoxin"/>
    <property type="match status" value="1"/>
</dbReference>
<dbReference type="Pfam" id="PF13409">
    <property type="entry name" value="GST_N_2"/>
    <property type="match status" value="1"/>
</dbReference>
<dbReference type="PANTHER" id="PTHR44051">
    <property type="entry name" value="GLUTATHIONE S-TRANSFERASE-RELATED"/>
    <property type="match status" value="1"/>
</dbReference>
<dbReference type="AlphaFoldDB" id="A0A7W2A9W7"/>
<organism evidence="3 4">
    <name type="scientific">Marinobacterium marinum</name>
    <dbReference type="NCBI Taxonomy" id="2756129"/>
    <lineage>
        <taxon>Bacteria</taxon>
        <taxon>Pseudomonadati</taxon>
        <taxon>Pseudomonadota</taxon>
        <taxon>Gammaproteobacteria</taxon>
        <taxon>Oceanospirillales</taxon>
        <taxon>Oceanospirillaceae</taxon>
        <taxon>Marinobacterium</taxon>
    </lineage>
</organism>
<comment type="caution">
    <text evidence="3">The sequence shown here is derived from an EMBL/GenBank/DDBJ whole genome shotgun (WGS) entry which is preliminary data.</text>
</comment>
<dbReference type="CDD" id="cd03051">
    <property type="entry name" value="GST_N_GTT2_like"/>
    <property type="match status" value="1"/>
</dbReference>
<dbReference type="InterPro" id="IPR036249">
    <property type="entry name" value="Thioredoxin-like_sf"/>
</dbReference>
<dbReference type="EMBL" id="JACEMT010000033">
    <property type="protein sequence ID" value="MBA4501206.1"/>
    <property type="molecule type" value="Genomic_DNA"/>
</dbReference>
<dbReference type="RefSeq" id="WP_181736818.1">
    <property type="nucleotide sequence ID" value="NZ_JACEMT010000033.1"/>
</dbReference>
<dbReference type="Pfam" id="PF00043">
    <property type="entry name" value="GST_C"/>
    <property type="match status" value="1"/>
</dbReference>
<dbReference type="InterPro" id="IPR034346">
    <property type="entry name" value="Gtt2-like_C"/>
</dbReference>
<dbReference type="SUPFAM" id="SSF47616">
    <property type="entry name" value="GST C-terminal domain-like"/>
    <property type="match status" value="1"/>
</dbReference>
<name>A0A7W2A9W7_9GAMM</name>
<protein>
    <submittedName>
        <fullName evidence="3">Glutathione S-transferase</fullName>
    </submittedName>
</protein>
<dbReference type="CDD" id="cd03182">
    <property type="entry name" value="GST_C_GTT2_like"/>
    <property type="match status" value="1"/>
</dbReference>
<evidence type="ECO:0000313" key="4">
    <source>
        <dbReference type="Proteomes" id="UP000538931"/>
    </source>
</evidence>
<evidence type="ECO:0000313" key="3">
    <source>
        <dbReference type="EMBL" id="MBA4501206.1"/>
    </source>
</evidence>
<dbReference type="InterPro" id="IPR004045">
    <property type="entry name" value="Glutathione_S-Trfase_N"/>
</dbReference>
<dbReference type="PROSITE" id="PS50404">
    <property type="entry name" value="GST_NTER"/>
    <property type="match status" value="1"/>
</dbReference>
<evidence type="ECO:0000259" key="2">
    <source>
        <dbReference type="PROSITE" id="PS50405"/>
    </source>
</evidence>
<sequence>MKLHEKAGTPSAERVNIFLRELGIELERVDVDIRAAENRTDAFIDKAPNGLIPVLELDNGTHICESVAICRYLDAITPNDKALFGRTPLEQAQVEMWVRILEFQGVVPAFQAFRNLSGFFSDRETCIKEWGEESRKRLLTFLPILDKQLSKQPWVAGEHFSIADITAWVLCGFLGRLDIELDEHLPNLQRWHMKMSERAPSLHH</sequence>
<keyword evidence="4" id="KW-1185">Reference proteome</keyword>
<evidence type="ECO:0000259" key="1">
    <source>
        <dbReference type="PROSITE" id="PS50404"/>
    </source>
</evidence>
<accession>A0A7W2A9W7</accession>
<gene>
    <name evidence="3" type="ORF">H1S06_02325</name>
</gene>
<dbReference type="GO" id="GO:0016740">
    <property type="term" value="F:transferase activity"/>
    <property type="evidence" value="ECO:0007669"/>
    <property type="project" value="UniProtKB-KW"/>
</dbReference>
<proteinExistence type="predicted"/>
<dbReference type="SFLD" id="SFLDG00358">
    <property type="entry name" value="Main_(cytGST)"/>
    <property type="match status" value="1"/>
</dbReference>
<feature type="domain" description="GST C-terminal" evidence="2">
    <location>
        <begin position="87"/>
        <end position="204"/>
    </location>
</feature>
<dbReference type="Gene3D" id="1.20.1050.10">
    <property type="match status" value="1"/>
</dbReference>
<dbReference type="InterPro" id="IPR034345">
    <property type="entry name" value="Gtt2-like_N"/>
</dbReference>
<dbReference type="Proteomes" id="UP000538931">
    <property type="component" value="Unassembled WGS sequence"/>
</dbReference>
<dbReference type="SFLD" id="SFLDS00019">
    <property type="entry name" value="Glutathione_Transferase_(cytos"/>
    <property type="match status" value="1"/>
</dbReference>
<keyword evidence="3" id="KW-0808">Transferase</keyword>
<dbReference type="PROSITE" id="PS50405">
    <property type="entry name" value="GST_CTER"/>
    <property type="match status" value="1"/>
</dbReference>
<reference evidence="3 4" key="1">
    <citation type="submission" date="2020-07" db="EMBL/GenBank/DDBJ databases">
        <title>Bacterium isolated from marien macroalgae.</title>
        <authorList>
            <person name="Zhu K."/>
            <person name="Lu D."/>
            <person name="Du Z."/>
        </authorList>
    </citation>
    <scope>NUCLEOTIDE SEQUENCE [LARGE SCALE GENOMIC DNA]</scope>
    <source>
        <strain evidence="3 4">3-1745</strain>
    </source>
</reference>
<dbReference type="PANTHER" id="PTHR44051:SF8">
    <property type="entry name" value="GLUTATHIONE S-TRANSFERASE GSTA"/>
    <property type="match status" value="1"/>
</dbReference>
<dbReference type="InterPro" id="IPR036282">
    <property type="entry name" value="Glutathione-S-Trfase_C_sf"/>
</dbReference>
<dbReference type="InterPro" id="IPR010987">
    <property type="entry name" value="Glutathione-S-Trfase_C-like"/>
</dbReference>